<dbReference type="Proteomes" id="UP000887013">
    <property type="component" value="Unassembled WGS sequence"/>
</dbReference>
<organism evidence="1 2">
    <name type="scientific">Nephila pilipes</name>
    <name type="common">Giant wood spider</name>
    <name type="synonym">Nephila maculata</name>
    <dbReference type="NCBI Taxonomy" id="299642"/>
    <lineage>
        <taxon>Eukaryota</taxon>
        <taxon>Metazoa</taxon>
        <taxon>Ecdysozoa</taxon>
        <taxon>Arthropoda</taxon>
        <taxon>Chelicerata</taxon>
        <taxon>Arachnida</taxon>
        <taxon>Araneae</taxon>
        <taxon>Araneomorphae</taxon>
        <taxon>Entelegynae</taxon>
        <taxon>Araneoidea</taxon>
        <taxon>Nephilidae</taxon>
        <taxon>Nephila</taxon>
    </lineage>
</organism>
<name>A0A8X6NP01_NEPPI</name>
<accession>A0A8X6NP01</accession>
<reference evidence="1" key="1">
    <citation type="submission" date="2020-08" db="EMBL/GenBank/DDBJ databases">
        <title>Multicomponent nature underlies the extraordinary mechanical properties of spider dragline silk.</title>
        <authorList>
            <person name="Kono N."/>
            <person name="Nakamura H."/>
            <person name="Mori M."/>
            <person name="Yoshida Y."/>
            <person name="Ohtoshi R."/>
            <person name="Malay A.D."/>
            <person name="Moran D.A.P."/>
            <person name="Tomita M."/>
            <person name="Numata K."/>
            <person name="Arakawa K."/>
        </authorList>
    </citation>
    <scope>NUCLEOTIDE SEQUENCE</scope>
</reference>
<evidence type="ECO:0000313" key="2">
    <source>
        <dbReference type="Proteomes" id="UP000887013"/>
    </source>
</evidence>
<dbReference type="AlphaFoldDB" id="A0A8X6NP01"/>
<dbReference type="EMBL" id="BMAW01106175">
    <property type="protein sequence ID" value="GFT22967.1"/>
    <property type="molecule type" value="Genomic_DNA"/>
</dbReference>
<protein>
    <submittedName>
        <fullName evidence="1">Uncharacterized protein</fullName>
    </submittedName>
</protein>
<sequence>MRLVESKISFVITGSYNDESFKEKYFYPSHCFRSKCLSKLDKTLRSFGKTENISEEKPVISDERKFCEDYFERTHVRKPCRRYSVSLPFKTKYIKIINLGDSRSIASKRLD</sequence>
<comment type="caution">
    <text evidence="1">The sequence shown here is derived from an EMBL/GenBank/DDBJ whole genome shotgun (WGS) entry which is preliminary data.</text>
</comment>
<gene>
    <name evidence="1" type="ORF">NPIL_287561</name>
</gene>
<keyword evidence="2" id="KW-1185">Reference proteome</keyword>
<evidence type="ECO:0000313" key="1">
    <source>
        <dbReference type="EMBL" id="GFT22967.1"/>
    </source>
</evidence>
<dbReference type="OrthoDB" id="6621660at2759"/>
<proteinExistence type="predicted"/>